<accession>A0ABT8HKQ2</accession>
<comment type="caution">
    <text evidence="2">The sequence shown here is derived from an EMBL/GenBank/DDBJ whole genome shotgun (WGS) entry which is preliminary data.</text>
</comment>
<dbReference type="InterPro" id="IPR036278">
    <property type="entry name" value="Sialidase_sf"/>
</dbReference>
<organism evidence="2 3">
    <name type="scientific">Mycolicibacterium austroafricanum</name>
    <name type="common">Mycobacterium austroafricanum</name>
    <dbReference type="NCBI Taxonomy" id="39687"/>
    <lineage>
        <taxon>Bacteria</taxon>
        <taxon>Bacillati</taxon>
        <taxon>Actinomycetota</taxon>
        <taxon>Actinomycetes</taxon>
        <taxon>Mycobacteriales</taxon>
        <taxon>Mycobacteriaceae</taxon>
        <taxon>Mycolicibacterium</taxon>
    </lineage>
</organism>
<dbReference type="EC" id="3.2.1.-" evidence="2"/>
<dbReference type="Pfam" id="PF13088">
    <property type="entry name" value="BNR_2"/>
    <property type="match status" value="1"/>
</dbReference>
<dbReference type="InterPro" id="IPR011040">
    <property type="entry name" value="Sialidase"/>
</dbReference>
<dbReference type="GO" id="GO:0016798">
    <property type="term" value="F:hydrolase activity, acting on glycosyl bonds"/>
    <property type="evidence" value="ECO:0007669"/>
    <property type="project" value="UniProtKB-KW"/>
</dbReference>
<dbReference type="SUPFAM" id="SSF50939">
    <property type="entry name" value="Sialidases"/>
    <property type="match status" value="1"/>
</dbReference>
<dbReference type="Proteomes" id="UP001172687">
    <property type="component" value="Unassembled WGS sequence"/>
</dbReference>
<gene>
    <name evidence="2" type="ORF">QYF68_26495</name>
</gene>
<dbReference type="Gene3D" id="2.120.10.10">
    <property type="match status" value="1"/>
</dbReference>
<feature type="domain" description="Sialidase" evidence="1">
    <location>
        <begin position="575"/>
        <end position="710"/>
    </location>
</feature>
<protein>
    <submittedName>
        <fullName evidence="2">Sialidase family protein</fullName>
        <ecNumber evidence="2">3.2.1.-</ecNumber>
    </submittedName>
</protein>
<evidence type="ECO:0000259" key="1">
    <source>
        <dbReference type="Pfam" id="PF13088"/>
    </source>
</evidence>
<keyword evidence="2" id="KW-0326">Glycosidase</keyword>
<reference evidence="2" key="1">
    <citation type="submission" date="2023-07" db="EMBL/GenBank/DDBJ databases">
        <title>Degradation of tert-butanol by M. austroafricanum TBA100.</title>
        <authorList>
            <person name="Helbich S."/>
            <person name="Vainshtein Y."/>
        </authorList>
    </citation>
    <scope>NUCLEOTIDE SEQUENCE</scope>
    <source>
        <strain evidence="2">TBA100</strain>
    </source>
</reference>
<proteinExistence type="predicted"/>
<name>A0ABT8HKQ2_MYCAO</name>
<keyword evidence="2" id="KW-0378">Hydrolase</keyword>
<dbReference type="CDD" id="cd15482">
    <property type="entry name" value="Sialidase_non-viral"/>
    <property type="match status" value="1"/>
</dbReference>
<evidence type="ECO:0000313" key="2">
    <source>
        <dbReference type="EMBL" id="MDN4521343.1"/>
    </source>
</evidence>
<sequence length="804" mass="85765">MALVTITGNTVRDGVGRKDNRPWYAWAADYQDGNPGVITPRKSKPLIPSNGVLSFEIEAGISAWIENPDGQRYLVTIPLVNGSLWEVIEAGVAYPPETSQLALDAAVVKYIEEHRAQFGLIAVPVPDSDPPMAQWVRVDNGEAVGDAVPWSQVIDEAIAQAAVEAEAPAAVGQAAAELNITVEPGPTPGKVQVVTNGVPAVDEFNPYPAMWEELPDKPLGIATRTNLAKDPDYDFPTAWVNSFTTGTPTVTQDTYTFSDGTTRKGAKVSFASTQPAAAGAIRMGRVTHNDIAIPASQPVTVQVRVVSSIAQRLYVAAVELPSAGTPTLYYTWSDVVDVPAGGDGVLFTVKIPQTQATAARMQVQVWPTRGVAFTAGSWLFVTGVTVEQSSEFLGPIFSGNDPECSWSGTVGQSSSTTATAKPVKDARAPALYGTPTVGGNRVSVLRDGLPTYLTDDAWEPPRTRWGRPRRVWEREATYEGWPNGCLATDGEFIYHAYHDLNRLDPAPRSMKVKVRRQRVGAPLPGASTTLWDETGSSVDADVNAVVVAPNGDVCVILRTGTDTFPLPAPTLVGNYLVRSTDQGATWDSGTEVLDNIAAPINVTSFAAPLVTEAGTTLATGVVNDSNVRIRVLRNTTADLTGGWTRITIPGISPTQTLIEGAFVQFKGGLIGVVMRPVNVTTYALISYSTDDGLTWSNAVESNLLLNNNPATIIYDPDSDTAEILCGSRPKSWITSTVATADDFVSGTFGAATPVIDMINAPNSTGLGYPAALRLPDGRRLLRFMDLDVPTNATIAIFEAWGRVK</sequence>
<keyword evidence="3" id="KW-1185">Reference proteome</keyword>
<dbReference type="RefSeq" id="WP_301161739.1">
    <property type="nucleotide sequence ID" value="NZ_JAUHTC010000091.1"/>
</dbReference>
<evidence type="ECO:0000313" key="3">
    <source>
        <dbReference type="Proteomes" id="UP001172687"/>
    </source>
</evidence>
<dbReference type="EMBL" id="JAUHTC010000091">
    <property type="protein sequence ID" value="MDN4521343.1"/>
    <property type="molecule type" value="Genomic_DNA"/>
</dbReference>